<dbReference type="InterPro" id="IPR015847">
    <property type="entry name" value="ExoRNase_PH_dom2"/>
</dbReference>
<dbReference type="GO" id="GO:0043565">
    <property type="term" value="F:sequence-specific DNA binding"/>
    <property type="evidence" value="ECO:0000318"/>
    <property type="project" value="GO_Central"/>
</dbReference>
<evidence type="ECO:0000313" key="7">
    <source>
        <dbReference type="EnsemblMetazoa" id="PPA15228.1"/>
    </source>
</evidence>
<dbReference type="GO" id="GO:0006298">
    <property type="term" value="P:mismatch repair"/>
    <property type="evidence" value="ECO:0007669"/>
    <property type="project" value="InterPro"/>
</dbReference>
<dbReference type="PANTHER" id="PTHR11361:SF21">
    <property type="entry name" value="MUTS PROTEIN HOMOLOG 4"/>
    <property type="match status" value="1"/>
</dbReference>
<dbReference type="InterPro" id="IPR000432">
    <property type="entry name" value="DNA_mismatch_repair_MutS_C"/>
</dbReference>
<evidence type="ECO:0000256" key="6">
    <source>
        <dbReference type="SAM" id="MobiDB-lite"/>
    </source>
</evidence>
<dbReference type="Pfam" id="PF00488">
    <property type="entry name" value="MutS_V"/>
    <property type="match status" value="1"/>
</dbReference>
<dbReference type="Pfam" id="PF01138">
    <property type="entry name" value="RNase_PH"/>
    <property type="match status" value="1"/>
</dbReference>
<dbReference type="InterPro" id="IPR027417">
    <property type="entry name" value="P-loop_NTPase"/>
</dbReference>
<dbReference type="Gene3D" id="3.30.230.70">
    <property type="entry name" value="GHMP Kinase, N-terminal domain"/>
    <property type="match status" value="1"/>
</dbReference>
<feature type="region of interest" description="Disordered" evidence="6">
    <location>
        <begin position="1608"/>
        <end position="1695"/>
    </location>
</feature>
<dbReference type="InterPro" id="IPR013087">
    <property type="entry name" value="Znf_C2H2_type"/>
</dbReference>
<dbReference type="EnsemblMetazoa" id="PPA15228.1">
    <property type="protein sequence ID" value="PPA15228.1"/>
    <property type="gene ID" value="WBGene00104782"/>
</dbReference>
<dbReference type="InterPro" id="IPR007696">
    <property type="entry name" value="DNA_mismatch_repair_MutS_core"/>
</dbReference>
<dbReference type="Gene3D" id="3.30.420.110">
    <property type="entry name" value="MutS, connector domain"/>
    <property type="match status" value="2"/>
</dbReference>
<dbReference type="SUPFAM" id="SSF54211">
    <property type="entry name" value="Ribosomal protein S5 domain 2-like"/>
    <property type="match status" value="1"/>
</dbReference>
<name>A0A2A6BAC1_PRIPA</name>
<dbReference type="InterPro" id="IPR007860">
    <property type="entry name" value="DNA_mmatch_repair_MutS_con_dom"/>
</dbReference>
<dbReference type="GO" id="GO:0005524">
    <property type="term" value="F:ATP binding"/>
    <property type="evidence" value="ECO:0007669"/>
    <property type="project" value="UniProtKB-KW"/>
</dbReference>
<feature type="compositionally biased region" description="Basic and acidic residues" evidence="6">
    <location>
        <begin position="991"/>
        <end position="1004"/>
    </location>
</feature>
<dbReference type="PROSITE" id="PS00028">
    <property type="entry name" value="ZINC_FINGER_C2H2_1"/>
    <property type="match status" value="4"/>
</dbReference>
<dbReference type="Gene3D" id="3.30.160.60">
    <property type="entry name" value="Classic Zinc Finger"/>
    <property type="match status" value="1"/>
</dbReference>
<dbReference type="SUPFAM" id="SSF48334">
    <property type="entry name" value="DNA repair protein MutS, domain III"/>
    <property type="match status" value="1"/>
</dbReference>
<comment type="similarity">
    <text evidence="1">Belongs to the DNA mismatch repair MutS family.</text>
</comment>
<keyword evidence="4" id="KW-0238">DNA-binding</keyword>
<feature type="compositionally biased region" description="Low complexity" evidence="6">
    <location>
        <begin position="1646"/>
        <end position="1659"/>
    </location>
</feature>
<feature type="compositionally biased region" description="Polar residues" evidence="6">
    <location>
        <begin position="1608"/>
        <end position="1619"/>
    </location>
</feature>
<dbReference type="GO" id="GO:0140664">
    <property type="term" value="F:ATP-dependent DNA damage sensor activity"/>
    <property type="evidence" value="ECO:0007669"/>
    <property type="project" value="InterPro"/>
</dbReference>
<dbReference type="GO" id="GO:0006357">
    <property type="term" value="P:regulation of transcription by RNA polymerase II"/>
    <property type="evidence" value="ECO:0000318"/>
    <property type="project" value="GO_Central"/>
</dbReference>
<feature type="compositionally biased region" description="Basic and acidic residues" evidence="6">
    <location>
        <begin position="973"/>
        <end position="984"/>
    </location>
</feature>
<dbReference type="Pfam" id="PF05192">
    <property type="entry name" value="MutS_III"/>
    <property type="match status" value="1"/>
</dbReference>
<feature type="region of interest" description="Disordered" evidence="6">
    <location>
        <begin position="934"/>
        <end position="1005"/>
    </location>
</feature>
<dbReference type="Pfam" id="PF05188">
    <property type="entry name" value="MutS_II"/>
    <property type="match status" value="2"/>
</dbReference>
<evidence type="ECO:0000256" key="4">
    <source>
        <dbReference type="ARBA" id="ARBA00023125"/>
    </source>
</evidence>
<organism evidence="7 8">
    <name type="scientific">Pristionchus pacificus</name>
    <name type="common">Parasitic nematode worm</name>
    <dbReference type="NCBI Taxonomy" id="54126"/>
    <lineage>
        <taxon>Eukaryota</taxon>
        <taxon>Metazoa</taxon>
        <taxon>Ecdysozoa</taxon>
        <taxon>Nematoda</taxon>
        <taxon>Chromadorea</taxon>
        <taxon>Rhabditida</taxon>
        <taxon>Rhabditina</taxon>
        <taxon>Diplogasteromorpha</taxon>
        <taxon>Diplogasteroidea</taxon>
        <taxon>Neodiplogasteridae</taxon>
        <taxon>Pristionchus</taxon>
    </lineage>
</organism>
<dbReference type="PANTHER" id="PTHR11361">
    <property type="entry name" value="DNA MISMATCH REPAIR PROTEIN MUTS FAMILY MEMBER"/>
    <property type="match status" value="1"/>
</dbReference>
<dbReference type="SUPFAM" id="SSF55666">
    <property type="entry name" value="Ribonuclease PH domain 2-like"/>
    <property type="match status" value="1"/>
</dbReference>
<dbReference type="SMART" id="SM00533">
    <property type="entry name" value="MUTSd"/>
    <property type="match status" value="1"/>
</dbReference>
<dbReference type="GO" id="GO:0000981">
    <property type="term" value="F:DNA-binding transcription factor activity, RNA polymerase II-specific"/>
    <property type="evidence" value="ECO:0000318"/>
    <property type="project" value="GO_Central"/>
</dbReference>
<dbReference type="SUPFAM" id="SSF52540">
    <property type="entry name" value="P-loop containing nucleoside triphosphate hydrolases"/>
    <property type="match status" value="1"/>
</dbReference>
<evidence type="ECO:0000313" key="8">
    <source>
        <dbReference type="Proteomes" id="UP000005239"/>
    </source>
</evidence>
<feature type="region of interest" description="Disordered" evidence="6">
    <location>
        <begin position="1517"/>
        <end position="1564"/>
    </location>
</feature>
<keyword evidence="2" id="KW-0547">Nucleotide-binding</keyword>
<evidence type="ECO:0000256" key="5">
    <source>
        <dbReference type="ARBA" id="ARBA00023254"/>
    </source>
</evidence>
<dbReference type="SMART" id="SM00355">
    <property type="entry name" value="ZnF_C2H2"/>
    <property type="match status" value="7"/>
</dbReference>
<reference evidence="8" key="1">
    <citation type="journal article" date="2008" name="Nat. Genet.">
        <title>The Pristionchus pacificus genome provides a unique perspective on nematode lifestyle and parasitism.</title>
        <authorList>
            <person name="Dieterich C."/>
            <person name="Clifton S.W."/>
            <person name="Schuster L.N."/>
            <person name="Chinwalla A."/>
            <person name="Delehaunty K."/>
            <person name="Dinkelacker I."/>
            <person name="Fulton L."/>
            <person name="Fulton R."/>
            <person name="Godfrey J."/>
            <person name="Minx P."/>
            <person name="Mitreva M."/>
            <person name="Roeseler W."/>
            <person name="Tian H."/>
            <person name="Witte H."/>
            <person name="Yang S.P."/>
            <person name="Wilson R.K."/>
            <person name="Sommer R.J."/>
        </authorList>
    </citation>
    <scope>NUCLEOTIDE SEQUENCE [LARGE SCALE GENOMIC DNA]</scope>
    <source>
        <strain evidence="8">PS312</strain>
    </source>
</reference>
<keyword evidence="8" id="KW-1185">Reference proteome</keyword>
<dbReference type="Pfam" id="PF03725">
    <property type="entry name" value="RNase_PH_C"/>
    <property type="match status" value="1"/>
</dbReference>
<dbReference type="InterPro" id="IPR045076">
    <property type="entry name" value="MutS"/>
</dbReference>
<evidence type="ECO:0000256" key="2">
    <source>
        <dbReference type="ARBA" id="ARBA00022741"/>
    </source>
</evidence>
<accession>A0A2A6BAC1</accession>
<reference evidence="7" key="2">
    <citation type="submission" date="2022-06" db="UniProtKB">
        <authorList>
            <consortium name="EnsemblMetazoa"/>
        </authorList>
    </citation>
    <scope>IDENTIFICATION</scope>
    <source>
        <strain evidence="7">PS312</strain>
    </source>
</reference>
<gene>
    <name evidence="7" type="primary">WBGene00104782</name>
</gene>
<dbReference type="InterPro" id="IPR036678">
    <property type="entry name" value="MutS_con_dom_sf"/>
</dbReference>
<dbReference type="InterPro" id="IPR036345">
    <property type="entry name" value="ExoRNase_PH_dom2_sf"/>
</dbReference>
<keyword evidence="3" id="KW-0067">ATP-binding</keyword>
<dbReference type="SUPFAM" id="SSF53150">
    <property type="entry name" value="DNA repair protein MutS, domain II"/>
    <property type="match status" value="1"/>
</dbReference>
<keyword evidence="5" id="KW-0469">Meiosis</keyword>
<dbReference type="PROSITE" id="PS00486">
    <property type="entry name" value="DNA_MISMATCH_REPAIR_2"/>
    <property type="match status" value="1"/>
</dbReference>
<dbReference type="InterPro" id="IPR001247">
    <property type="entry name" value="ExoRNase_PH_dom1"/>
</dbReference>
<dbReference type="Proteomes" id="UP000005239">
    <property type="component" value="Unassembled WGS sequence"/>
</dbReference>
<feature type="compositionally biased region" description="Basic and acidic residues" evidence="6">
    <location>
        <begin position="1554"/>
        <end position="1564"/>
    </location>
</feature>
<protein>
    <submittedName>
        <fullName evidence="7">Him-14</fullName>
    </submittedName>
</protein>
<proteinExistence type="inferred from homology"/>
<evidence type="ECO:0000256" key="1">
    <source>
        <dbReference type="ARBA" id="ARBA00006271"/>
    </source>
</evidence>
<dbReference type="SMART" id="SM00534">
    <property type="entry name" value="MUTSac"/>
    <property type="match status" value="1"/>
</dbReference>
<accession>A0A8R1YFS2</accession>
<dbReference type="InterPro" id="IPR036187">
    <property type="entry name" value="DNA_mismatch_repair_MutS_sf"/>
</dbReference>
<dbReference type="Gene3D" id="3.40.50.300">
    <property type="entry name" value="P-loop containing nucleotide triphosphate hydrolases"/>
    <property type="match status" value="1"/>
</dbReference>
<dbReference type="GO" id="GO:0051321">
    <property type="term" value="P:meiotic cell cycle"/>
    <property type="evidence" value="ECO:0007669"/>
    <property type="project" value="UniProtKB-KW"/>
</dbReference>
<dbReference type="GO" id="GO:0030983">
    <property type="term" value="F:mismatched DNA binding"/>
    <property type="evidence" value="ECO:0007669"/>
    <property type="project" value="InterPro"/>
</dbReference>
<feature type="compositionally biased region" description="Basic and acidic residues" evidence="6">
    <location>
        <begin position="952"/>
        <end position="965"/>
    </location>
</feature>
<dbReference type="InterPro" id="IPR027408">
    <property type="entry name" value="PNPase/RNase_PH_dom_sf"/>
</dbReference>
<dbReference type="GO" id="GO:0005634">
    <property type="term" value="C:nucleus"/>
    <property type="evidence" value="ECO:0000318"/>
    <property type="project" value="GO_Central"/>
</dbReference>
<dbReference type="Gene3D" id="1.10.1420.10">
    <property type="match status" value="2"/>
</dbReference>
<evidence type="ECO:0000256" key="3">
    <source>
        <dbReference type="ARBA" id="ARBA00022840"/>
    </source>
</evidence>
<dbReference type="PROSITE" id="PS50157">
    <property type="entry name" value="ZINC_FINGER_C2H2_2"/>
    <property type="match status" value="2"/>
</dbReference>
<dbReference type="InterPro" id="IPR020568">
    <property type="entry name" value="Ribosomal_Su5_D2-typ_SF"/>
</dbReference>
<sequence>MTKLRSIKSEFGFVSRGDGSCSVSAGKSVVWASVNGPGDSHPSRRHGDKLYIESCYRPAAGDAESVTFNSLLRAALEHSIHTKLFPRAVLQVTVHEMQQDGSMCGLALTAAAMACMDAAIPMRAPFCGVQVILVNGEFIVDADSRTEAKADAVFNFAVSRERNESNEITPQVIASSHNGTFSLDELMQARSLAYEAANEIFSFYHESLQRKYTYSSNGPTLDSAIFRPEAGPSQGQNGCNQCLDDHRKLQKKDKDVDRSARFALARLPVYEGKGTLKGQIGVASIDPSTTEFHLFNFPVSEGFTSLKSLLQSLLPSDVIIHSMASPEMCGAVLSVCQRADISAVKKTYYDEYDGKVAYARLADKIVEQDRDGKDACLSAFAALVKFAEHQTNSVFARSSYTINLNGGARLITCPLCPKKPCKMGTIKQLQEHFFHYHWQVHGYACHLCGQMYSTAEQLMTQHEECDEWTRWREAKEKERLAMVAQADGIVSDCDKIESGNVESVKLPMRFCRMILCCADCGWHTTLSKEEKNEEKKMNYLRTFFEHHNNDGLLSMLVYFPGKPAMDVDAIKFGVHLMVGGDPTDSCAHCHTHPFKDPLAANVHYMKCHNKMALECGIDDCNTRVMTKYLLEQHQFQHVHANAFFADFLSNSARIFPPPTNLSYAPRSGWRDRAKAENYAFGGVIGIRKGTGKEIDLVDAEEDVRDAKAVLIKKRNRSDKGYANAVIPSESEMAREVRVKLEAYKHCEGIAGLLDDTTWLRDEDAVKFQDWMEYWESEEGKEKGGPPKENLFVDVTPSIVRIPSTEVELQFSDKDVLSGFLLNDNVFYCKECDSIHKGEEAFGHLKKDGEDPPDCAMQETGEVEINPNMNDNMIPLFSSSISPSSSSLLCPHCPVKSCSITGLRVHIMIDHGIYVACKKAEGEVVGRATVLTEGSGLKGTKKRRIRSSGHTMKNGEGRERDNDDGSRSVQGQTEDGREGNQEMRRIVAPVGNKDDKDASERRAEIRDEEGPELMLLDDNGDTDNDVVMMTDDEVGEADEVADVPSMDVEKDEDVVEVGEENEMEIEVQRQPIVRHFAPPDGDEDLCVVGEVSRPGFSAFQPAIANQREKKFGCPKCSERFMTRVRLDDHLETHRMDAGDTTIAEELGIPLSTRLFICKNCCLAFATPEMKAAHAKQHDKRSVDCETCCGFAFSEAVLAHHHARVKKGEVSYICGECQISYENETNLHEHTNALHGVTLFYFCKRCEIGSTNGVDVYQHYMREPCRSGPAIKVTKDAVTCIGVMPANQLHFQPITLDCHRVVLGMHPNKFVVPSLCNHRSMNVATERKITCRDCRGTVNLATYSCEYELRTGRAYELKVKHFKYHEPFATIRARFHKMIIEQQKKAKEMAMGSVAPQTKRYVVKGGPARVVRQEESSRSVGTVPSTASARVPAILKRAQADTVRPALTLLTPRNTHEAGPFREARLSIQIPMRYENTMAFLGGARLSLGMATMKGESGGGGGMMMRGSPALEQSPMGNQNGVGGGGAVMRGSPVLAQSPMGNQNGLSRAGAVSDGQSERLRRNDDERRAVAAVRANGELSRIMKWARERGYSVTRDTKVLDGMAILTVTTPNGRQDAGRNTSIERRPMLPPSNPSNHLHSREAGGDASPSSPSPTQNTPSTGMNTSSTRRFPGVSRTLSSGRSAPRRGKNASRTTNTSISASNCISPVFASIMEGRSAARGQIGLAAIDLTTMDFHLFAFVDSSAYSSLKTQLQVLEPVEVIICDSINERHSNAVLHEAVRSVCDQATISAVQRRYFDGSRGHDMYRSLRARSDPKSKLENPADKELCLAAFAALVKYIEHIEGFLFASSSIRITFHEDAALCNMDAETWENLRVIDRTSAAKGKDRRTMFSMLASGTLTGAGARLLRVSLLQPLADEEEIAARADAVEEMLEKPHLLERGRSLLACAQSIDSILPVIVKKYREKTIVKAEHRITQLVHLRQTLQLVEKLRQLLPNFLSAIIANKAETLLDDRIEEIRSILDDTLNVDVLSLNGKKNSMDARNQKIYAIKKGLSTPLDVARQAYEELLRDLHSDTRELDECLPDQNVQLAYSASRLFHYLWITHEANRVPVPGNFINIVRNKASLTFSSRHLMRFNDRIEQSVCEVMLESDDVISEAIDAIRPHVEVLYTLIDTLSTLDFLCALVVYATERDTVRPSFGTSVIIKAGRYPLLDVPGRPVVPNDTYLTPSSRFALITGPNMAGKSTYTRQVGSLCLLAQIGSFVPAEAACLPIFKRISSRVGQNDTLAENLSSFAAEMVGMAGILSCADERTLVMVDELARSTSVEEGIGISYAVIEELIERKCFVVFTSHFLDLATLDASYAAVENFHFAPQVRQTSDGEVLDPSHTLYRGSYAGQSFFRLKRCPLYGFEVAELAALPASMLIRARELAQRLHEEWKTRREQEEEMMETREILRCAHAFRDLLRQPRGATTKTNMMQIRARFLEVVRARNAMERDEEEEEE</sequence>